<evidence type="ECO:0000259" key="11">
    <source>
        <dbReference type="Pfam" id="PF25989"/>
    </source>
</evidence>
<evidence type="ECO:0000259" key="9">
    <source>
        <dbReference type="Pfam" id="PF25917"/>
    </source>
</evidence>
<feature type="domain" description="Multidrug resistance protein MdtA-like alpha-helical hairpin" evidence="8">
    <location>
        <begin position="142"/>
        <end position="211"/>
    </location>
</feature>
<dbReference type="InterPro" id="IPR006143">
    <property type="entry name" value="RND_pump_MFP"/>
</dbReference>
<organism evidence="12 13">
    <name type="scientific">Pseudacidovorax intermedius</name>
    <dbReference type="NCBI Taxonomy" id="433924"/>
    <lineage>
        <taxon>Bacteria</taxon>
        <taxon>Pseudomonadati</taxon>
        <taxon>Pseudomonadota</taxon>
        <taxon>Betaproteobacteria</taxon>
        <taxon>Burkholderiales</taxon>
        <taxon>Comamonadaceae</taxon>
        <taxon>Pseudacidovorax</taxon>
    </lineage>
</organism>
<dbReference type="InterPro" id="IPR058637">
    <property type="entry name" value="YknX-like_C"/>
</dbReference>
<dbReference type="Pfam" id="PF25917">
    <property type="entry name" value="BSH_RND"/>
    <property type="match status" value="1"/>
</dbReference>
<proteinExistence type="inferred from homology"/>
<dbReference type="PATRIC" id="fig|433924.3.peg.3841"/>
<keyword evidence="13" id="KW-1185">Reference proteome</keyword>
<dbReference type="AlphaFoldDB" id="A0A147GYA0"/>
<evidence type="ECO:0000256" key="7">
    <source>
        <dbReference type="SAM" id="Phobius"/>
    </source>
</evidence>
<sequence length="532" mass="55638">MDPRHDSPTSSIPAEPALPPAQVPRRRSRWIGGTLVLLLVAGLVGLGWYLVKRPPAEGSGGFGGRGGPGGAFGAVTVGQATVRSMSLPVTLDALGTVTPLTTVTLRPQVGGVLTDVLFTEGQTVRKGDLLARIDPRPYQQALDQARGTRLRDEAQLAAARVTLERYRTLLSQDSIARQDVDTQAALVRQLEGTVVSDKAAEEGAQLNLGFTRITAPVTGRIGLRAVDPGNYVAANATTGIAVLTQLNPIDVQFSVTQDRIPQIQAGLAGGAKLAAIALNRTLTEELDRGAFTTLDNVVDVGTGTVKAKARFDNTQAKLFPNQFVNVRLTLRTVDALVVPVTAVRTGPKGPYVYVIREDRTVEVRPVKRGESTPEVIAITSGLKAGEMVVTEGGDRLNDGSRVQLQGERPATGPRPGGGQRRRGGEAAGAPQPAASAPQPGASAPVASGAAAPAAAAPGAPATAAPAVTLPTPAQRQRMLDAAQDNPERLARVKALLDGLDKGDPEAIERWQRLQQRRREGGGGEGGPRGERP</sequence>
<dbReference type="RefSeq" id="WP_058641726.1">
    <property type="nucleotide sequence ID" value="NZ_LDSL01000055.1"/>
</dbReference>
<dbReference type="Pfam" id="PF25876">
    <property type="entry name" value="HH_MFP_RND"/>
    <property type="match status" value="1"/>
</dbReference>
<dbReference type="Gene3D" id="2.40.420.20">
    <property type="match status" value="1"/>
</dbReference>
<dbReference type="Pfam" id="PF25989">
    <property type="entry name" value="YknX_C"/>
    <property type="match status" value="1"/>
</dbReference>
<dbReference type="Gene3D" id="1.10.287.470">
    <property type="entry name" value="Helix hairpin bin"/>
    <property type="match status" value="1"/>
</dbReference>
<dbReference type="Gene3D" id="2.40.50.100">
    <property type="match status" value="1"/>
</dbReference>
<comment type="subcellular location">
    <subcellularLocation>
        <location evidence="1">Cell membrane</location>
    </subcellularLocation>
</comment>
<keyword evidence="7" id="KW-1133">Transmembrane helix</keyword>
<feature type="domain" description="Multidrug resistance protein MdtA-like barrel-sandwich hybrid" evidence="9">
    <location>
        <begin position="102"/>
        <end position="243"/>
    </location>
</feature>
<evidence type="ECO:0000256" key="4">
    <source>
        <dbReference type="ARBA" id="ARBA00022519"/>
    </source>
</evidence>
<feature type="domain" description="YknX-like C-terminal permuted SH3-like" evidence="11">
    <location>
        <begin position="335"/>
        <end position="403"/>
    </location>
</feature>
<evidence type="ECO:0000313" key="13">
    <source>
        <dbReference type="Proteomes" id="UP000072741"/>
    </source>
</evidence>
<dbReference type="Pfam" id="PF25944">
    <property type="entry name" value="Beta-barrel_RND"/>
    <property type="match status" value="1"/>
</dbReference>
<dbReference type="PANTHER" id="PTHR30469:SF12">
    <property type="entry name" value="MULTIDRUG RESISTANCE PROTEIN MDTA"/>
    <property type="match status" value="1"/>
</dbReference>
<dbReference type="NCBIfam" id="TIGR01730">
    <property type="entry name" value="RND_mfp"/>
    <property type="match status" value="1"/>
</dbReference>
<keyword evidence="5 7" id="KW-0472">Membrane</keyword>
<keyword evidence="7" id="KW-0812">Transmembrane</keyword>
<feature type="transmembrane region" description="Helical" evidence="7">
    <location>
        <begin position="30"/>
        <end position="51"/>
    </location>
</feature>
<feature type="compositionally biased region" description="Low complexity" evidence="6">
    <location>
        <begin position="427"/>
        <end position="448"/>
    </location>
</feature>
<dbReference type="SUPFAM" id="SSF111369">
    <property type="entry name" value="HlyD-like secretion proteins"/>
    <property type="match status" value="1"/>
</dbReference>
<feature type="region of interest" description="Disordered" evidence="6">
    <location>
        <begin position="392"/>
        <end position="448"/>
    </location>
</feature>
<keyword evidence="4" id="KW-0997">Cell inner membrane</keyword>
<dbReference type="Proteomes" id="UP000072741">
    <property type="component" value="Unassembled WGS sequence"/>
</dbReference>
<keyword evidence="3" id="KW-1003">Cell membrane</keyword>
<dbReference type="EMBL" id="LDSL01000055">
    <property type="protein sequence ID" value="KTT22680.1"/>
    <property type="molecule type" value="Genomic_DNA"/>
</dbReference>
<evidence type="ECO:0000256" key="5">
    <source>
        <dbReference type="ARBA" id="ARBA00023136"/>
    </source>
</evidence>
<comment type="similarity">
    <text evidence="2">Belongs to the membrane fusion protein (MFP) (TC 8.A.1) family.</text>
</comment>
<evidence type="ECO:0000256" key="2">
    <source>
        <dbReference type="ARBA" id="ARBA00009477"/>
    </source>
</evidence>
<dbReference type="OrthoDB" id="9783047at2"/>
<evidence type="ECO:0000256" key="3">
    <source>
        <dbReference type="ARBA" id="ARBA00022475"/>
    </source>
</evidence>
<comment type="caution">
    <text evidence="12">The sequence shown here is derived from an EMBL/GenBank/DDBJ whole genome shotgun (WGS) entry which is preliminary data.</text>
</comment>
<gene>
    <name evidence="12" type="ORF">NS331_09290</name>
</gene>
<feature type="domain" description="Multidrug resistance protein MdtA-like beta-barrel" evidence="10">
    <location>
        <begin position="248"/>
        <end position="330"/>
    </location>
</feature>
<evidence type="ECO:0000256" key="1">
    <source>
        <dbReference type="ARBA" id="ARBA00004236"/>
    </source>
</evidence>
<feature type="region of interest" description="Disordered" evidence="6">
    <location>
        <begin position="1"/>
        <end position="24"/>
    </location>
</feature>
<dbReference type="InterPro" id="IPR058626">
    <property type="entry name" value="MdtA-like_b-barrel"/>
</dbReference>
<dbReference type="InterPro" id="IPR058625">
    <property type="entry name" value="MdtA-like_BSH"/>
</dbReference>
<reference evidence="12 13" key="1">
    <citation type="journal article" date="2016" name="Front. Microbiol.">
        <title>Genomic Resource of Rice Seed Associated Bacteria.</title>
        <authorList>
            <person name="Midha S."/>
            <person name="Bansal K."/>
            <person name="Sharma S."/>
            <person name="Kumar N."/>
            <person name="Patil P.P."/>
            <person name="Chaudhry V."/>
            <person name="Patil P.B."/>
        </authorList>
    </citation>
    <scope>NUCLEOTIDE SEQUENCE [LARGE SCALE GENOMIC DNA]</scope>
    <source>
        <strain evidence="12 13">NS331</strain>
    </source>
</reference>
<dbReference type="GO" id="GO:0015562">
    <property type="term" value="F:efflux transmembrane transporter activity"/>
    <property type="evidence" value="ECO:0007669"/>
    <property type="project" value="TreeGrafter"/>
</dbReference>
<dbReference type="GO" id="GO:1990281">
    <property type="term" value="C:efflux pump complex"/>
    <property type="evidence" value="ECO:0007669"/>
    <property type="project" value="TreeGrafter"/>
</dbReference>
<feature type="region of interest" description="Disordered" evidence="6">
    <location>
        <begin position="513"/>
        <end position="532"/>
    </location>
</feature>
<dbReference type="InterPro" id="IPR058624">
    <property type="entry name" value="MdtA-like_HH"/>
</dbReference>
<accession>A0A147GYA0</accession>
<evidence type="ECO:0000313" key="12">
    <source>
        <dbReference type="EMBL" id="KTT22680.1"/>
    </source>
</evidence>
<dbReference type="Gene3D" id="2.40.30.170">
    <property type="match status" value="1"/>
</dbReference>
<dbReference type="PANTHER" id="PTHR30469">
    <property type="entry name" value="MULTIDRUG RESISTANCE PROTEIN MDTA"/>
    <property type="match status" value="1"/>
</dbReference>
<evidence type="ECO:0000256" key="6">
    <source>
        <dbReference type="SAM" id="MobiDB-lite"/>
    </source>
</evidence>
<protein>
    <submittedName>
        <fullName evidence="12">Secretion protein HlyD</fullName>
    </submittedName>
</protein>
<name>A0A147GYA0_9BURK</name>
<evidence type="ECO:0000259" key="10">
    <source>
        <dbReference type="Pfam" id="PF25944"/>
    </source>
</evidence>
<evidence type="ECO:0000259" key="8">
    <source>
        <dbReference type="Pfam" id="PF25876"/>
    </source>
</evidence>